<dbReference type="Gene3D" id="2.40.128.340">
    <property type="match status" value="1"/>
</dbReference>
<dbReference type="InterPro" id="IPR028994">
    <property type="entry name" value="Integrin_alpha_N"/>
</dbReference>
<comment type="caution">
    <text evidence="2">The sequence shown here is derived from an EMBL/GenBank/DDBJ whole genome shotgun (WGS) entry which is preliminary data.</text>
</comment>
<accession>A0A919QW93</accession>
<reference evidence="2" key="1">
    <citation type="submission" date="2021-01" db="EMBL/GenBank/DDBJ databases">
        <title>Whole genome shotgun sequence of Sphaerisporangium rufum NBRC 109079.</title>
        <authorList>
            <person name="Komaki H."/>
            <person name="Tamura T."/>
        </authorList>
    </citation>
    <scope>NUCLEOTIDE SEQUENCE</scope>
    <source>
        <strain evidence="2">NBRC 109079</strain>
    </source>
</reference>
<keyword evidence="3" id="KW-1185">Reference proteome</keyword>
<dbReference type="Proteomes" id="UP000655287">
    <property type="component" value="Unassembled WGS sequence"/>
</dbReference>
<dbReference type="Pfam" id="PF13517">
    <property type="entry name" value="FG-GAP_3"/>
    <property type="match status" value="1"/>
</dbReference>
<dbReference type="AlphaFoldDB" id="A0A919QW93"/>
<keyword evidence="1" id="KW-0732">Signal</keyword>
<evidence type="ECO:0008006" key="4">
    <source>
        <dbReference type="Google" id="ProtNLM"/>
    </source>
</evidence>
<protein>
    <recommendedName>
        <fullName evidence="4">VCBS repeat-containing protein</fullName>
    </recommendedName>
</protein>
<name>A0A919QW93_9ACTN</name>
<evidence type="ECO:0000256" key="1">
    <source>
        <dbReference type="ARBA" id="ARBA00022729"/>
    </source>
</evidence>
<organism evidence="2 3">
    <name type="scientific">Sphaerisporangium rufum</name>
    <dbReference type="NCBI Taxonomy" id="1381558"/>
    <lineage>
        <taxon>Bacteria</taxon>
        <taxon>Bacillati</taxon>
        <taxon>Actinomycetota</taxon>
        <taxon>Actinomycetes</taxon>
        <taxon>Streptosporangiales</taxon>
        <taxon>Streptosporangiaceae</taxon>
        <taxon>Sphaerisporangium</taxon>
    </lineage>
</organism>
<dbReference type="RefSeq" id="WP_203981924.1">
    <property type="nucleotide sequence ID" value="NZ_BOOU01000003.1"/>
</dbReference>
<gene>
    <name evidence="2" type="ORF">Sru01_02410</name>
</gene>
<dbReference type="InterPro" id="IPR013517">
    <property type="entry name" value="FG-GAP"/>
</dbReference>
<evidence type="ECO:0000313" key="3">
    <source>
        <dbReference type="Proteomes" id="UP000655287"/>
    </source>
</evidence>
<proteinExistence type="predicted"/>
<sequence length="177" mass="18854">MNAHMTMNTSNDHPHLHFELGYDADGDGEASWGFAGSERVKPIFNGVTYGGSNNQTWRNVTSGNCGGGTGSPAAPAMMRGDGDGTMTIWRWSSNGSAFARSTDYHSGSFKTTQVGNRVAAGDVDGDGHDDIVAAYQNTEGTFGFHVWNNGVNYAGVWYTSGPYDLASVDDRLVLGGW</sequence>
<dbReference type="SUPFAM" id="SSF69318">
    <property type="entry name" value="Integrin alpha N-terminal domain"/>
    <property type="match status" value="1"/>
</dbReference>
<evidence type="ECO:0000313" key="2">
    <source>
        <dbReference type="EMBL" id="GII75259.1"/>
    </source>
</evidence>
<dbReference type="EMBL" id="BOOU01000003">
    <property type="protein sequence ID" value="GII75259.1"/>
    <property type="molecule type" value="Genomic_DNA"/>
</dbReference>